<keyword evidence="13 17" id="KW-1133">Transmembrane helix</keyword>
<comment type="caution">
    <text evidence="19">The sequence shown here is derived from an EMBL/GenBank/DDBJ whole genome shotgun (WGS) entry which is preliminary data.</text>
</comment>
<feature type="compositionally biased region" description="Polar residues" evidence="16">
    <location>
        <begin position="764"/>
        <end position="774"/>
    </location>
</feature>
<feature type="compositionally biased region" description="Polar residues" evidence="16">
    <location>
        <begin position="745"/>
        <end position="756"/>
    </location>
</feature>
<feature type="transmembrane region" description="Helical" evidence="17">
    <location>
        <begin position="174"/>
        <end position="196"/>
    </location>
</feature>
<dbReference type="InterPro" id="IPR001841">
    <property type="entry name" value="Znf_RING"/>
</dbReference>
<evidence type="ECO:0000256" key="17">
    <source>
        <dbReference type="SAM" id="Phobius"/>
    </source>
</evidence>
<evidence type="ECO:0000256" key="15">
    <source>
        <dbReference type="PROSITE-ProRule" id="PRU00175"/>
    </source>
</evidence>
<feature type="compositionally biased region" description="Low complexity" evidence="16">
    <location>
        <begin position="724"/>
        <end position="736"/>
    </location>
</feature>
<keyword evidence="7 17" id="KW-0812">Transmembrane</keyword>
<dbReference type="InterPro" id="IPR013083">
    <property type="entry name" value="Znf_RING/FYVE/PHD"/>
</dbReference>
<evidence type="ECO:0000256" key="12">
    <source>
        <dbReference type="ARBA" id="ARBA00022833"/>
    </source>
</evidence>
<evidence type="ECO:0000256" key="4">
    <source>
        <dbReference type="ARBA" id="ARBA00010089"/>
    </source>
</evidence>
<dbReference type="GO" id="GO:0016567">
    <property type="term" value="P:protein ubiquitination"/>
    <property type="evidence" value="ECO:0007669"/>
    <property type="project" value="UniProtKB-UniPathway"/>
</dbReference>
<evidence type="ECO:0000256" key="2">
    <source>
        <dbReference type="ARBA" id="ARBA00004477"/>
    </source>
</evidence>
<feature type="domain" description="RING-type" evidence="18">
    <location>
        <begin position="385"/>
        <end position="454"/>
    </location>
</feature>
<evidence type="ECO:0000256" key="8">
    <source>
        <dbReference type="ARBA" id="ARBA00022723"/>
    </source>
</evidence>
<protein>
    <recommendedName>
        <fullName evidence="5">RING-type E3 ubiquitin transferase</fullName>
        <ecNumber evidence="5">2.3.2.27</ecNumber>
    </recommendedName>
</protein>
<evidence type="ECO:0000256" key="3">
    <source>
        <dbReference type="ARBA" id="ARBA00004906"/>
    </source>
</evidence>
<keyword evidence="10" id="KW-0833">Ubl conjugation pathway</keyword>
<dbReference type="InterPro" id="IPR057992">
    <property type="entry name" value="TPR_SYVN1_N"/>
</dbReference>
<dbReference type="PANTHER" id="PTHR22763:SF184">
    <property type="entry name" value="E3 UBIQUITIN-PROTEIN LIGASE SYNOVIOLIN"/>
    <property type="match status" value="1"/>
</dbReference>
<dbReference type="GO" id="GO:0036503">
    <property type="term" value="P:ERAD pathway"/>
    <property type="evidence" value="ECO:0007669"/>
    <property type="project" value="TreeGrafter"/>
</dbReference>
<evidence type="ECO:0000313" key="20">
    <source>
        <dbReference type="Proteomes" id="UP000285326"/>
    </source>
</evidence>
<keyword evidence="14 17" id="KW-0472">Membrane</keyword>
<feature type="transmembrane region" description="Helical" evidence="17">
    <location>
        <begin position="134"/>
        <end position="154"/>
    </location>
</feature>
<evidence type="ECO:0000256" key="11">
    <source>
        <dbReference type="ARBA" id="ARBA00022824"/>
    </source>
</evidence>
<keyword evidence="11" id="KW-0256">Endoplasmic reticulum</keyword>
<dbReference type="SMART" id="SM00184">
    <property type="entry name" value="RING"/>
    <property type="match status" value="1"/>
</dbReference>
<feature type="region of interest" description="Disordered" evidence="16">
    <location>
        <begin position="623"/>
        <end position="645"/>
    </location>
</feature>
<feature type="region of interest" description="Disordered" evidence="16">
    <location>
        <begin position="265"/>
        <end position="288"/>
    </location>
</feature>
<feature type="region of interest" description="Disordered" evidence="16">
    <location>
        <begin position="693"/>
        <end position="794"/>
    </location>
</feature>
<dbReference type="PANTHER" id="PTHR22763">
    <property type="entry name" value="RING ZINC FINGER PROTEIN"/>
    <property type="match status" value="1"/>
</dbReference>
<feature type="transmembrane region" description="Helical" evidence="17">
    <location>
        <begin position="319"/>
        <end position="344"/>
    </location>
</feature>
<comment type="catalytic activity">
    <reaction evidence="1">
        <text>S-ubiquitinyl-[E2 ubiquitin-conjugating enzyme]-L-cysteine + [acceptor protein]-L-lysine = [E2 ubiquitin-conjugating enzyme]-L-cysteine + N(6)-ubiquitinyl-[acceptor protein]-L-lysine.</text>
        <dbReference type="EC" id="2.3.2.27"/>
    </reaction>
</comment>
<dbReference type="AlphaFoldDB" id="A0A420IH98"/>
<evidence type="ECO:0000256" key="1">
    <source>
        <dbReference type="ARBA" id="ARBA00000900"/>
    </source>
</evidence>
<dbReference type="GO" id="GO:0005789">
    <property type="term" value="C:endoplasmic reticulum membrane"/>
    <property type="evidence" value="ECO:0007669"/>
    <property type="project" value="UniProtKB-SubCell"/>
</dbReference>
<feature type="transmembrane region" description="Helical" evidence="17">
    <location>
        <begin position="78"/>
        <end position="96"/>
    </location>
</feature>
<dbReference type="InterPro" id="IPR050731">
    <property type="entry name" value="HRD1_E3_ubiq-ligases"/>
</dbReference>
<feature type="compositionally biased region" description="Polar residues" evidence="16">
    <location>
        <begin position="693"/>
        <end position="719"/>
    </location>
</feature>
<comment type="subcellular location">
    <subcellularLocation>
        <location evidence="2">Endoplasmic reticulum membrane</location>
        <topology evidence="2">Multi-pass membrane protein</topology>
    </subcellularLocation>
</comment>
<keyword evidence="9 15" id="KW-0863">Zinc-finger</keyword>
<proteinExistence type="inferred from homology"/>
<evidence type="ECO:0000259" key="18">
    <source>
        <dbReference type="PROSITE" id="PS50089"/>
    </source>
</evidence>
<evidence type="ECO:0000256" key="5">
    <source>
        <dbReference type="ARBA" id="ARBA00012483"/>
    </source>
</evidence>
<evidence type="ECO:0000256" key="7">
    <source>
        <dbReference type="ARBA" id="ARBA00022692"/>
    </source>
</evidence>
<dbReference type="EC" id="2.3.2.27" evidence="5"/>
<comment type="similarity">
    <text evidence="4">Belongs to the HRD1 family.</text>
</comment>
<feature type="transmembrane region" description="Helical" evidence="17">
    <location>
        <begin position="39"/>
        <end position="58"/>
    </location>
</feature>
<reference evidence="19 20" key="1">
    <citation type="journal article" date="2018" name="BMC Genomics">
        <title>Comparative genome analyses reveal sequence features reflecting distinct modes of host-adaptation between dicot and monocot powdery mildew.</title>
        <authorList>
            <person name="Wu Y."/>
            <person name="Ma X."/>
            <person name="Pan Z."/>
            <person name="Kale S.D."/>
            <person name="Song Y."/>
            <person name="King H."/>
            <person name="Zhang Q."/>
            <person name="Presley C."/>
            <person name="Deng X."/>
            <person name="Wei C.I."/>
            <person name="Xiao S."/>
        </authorList>
    </citation>
    <scope>NUCLEOTIDE SEQUENCE [LARGE SCALE GENOMIC DNA]</scope>
    <source>
        <strain evidence="19">UMSG1</strain>
    </source>
</reference>
<evidence type="ECO:0000256" key="10">
    <source>
        <dbReference type="ARBA" id="ARBA00022786"/>
    </source>
</evidence>
<dbReference type="Pfam" id="PF13639">
    <property type="entry name" value="zf-RING_2"/>
    <property type="match status" value="1"/>
</dbReference>
<dbReference type="GO" id="GO:0043161">
    <property type="term" value="P:proteasome-mediated ubiquitin-dependent protein catabolic process"/>
    <property type="evidence" value="ECO:0007669"/>
    <property type="project" value="TreeGrafter"/>
</dbReference>
<evidence type="ECO:0000256" key="6">
    <source>
        <dbReference type="ARBA" id="ARBA00022679"/>
    </source>
</evidence>
<evidence type="ECO:0000256" key="14">
    <source>
        <dbReference type="ARBA" id="ARBA00023136"/>
    </source>
</evidence>
<dbReference type="GO" id="GO:0008270">
    <property type="term" value="F:zinc ion binding"/>
    <property type="evidence" value="ECO:0007669"/>
    <property type="project" value="UniProtKB-KW"/>
</dbReference>
<dbReference type="InterPro" id="IPR058051">
    <property type="entry name" value="Znf_RING_synoviolin"/>
</dbReference>
<evidence type="ECO:0000313" key="19">
    <source>
        <dbReference type="EMBL" id="RKF73938.1"/>
    </source>
</evidence>
<keyword evidence="12" id="KW-0862">Zinc</keyword>
<dbReference type="SUPFAM" id="SSF57850">
    <property type="entry name" value="RING/U-box"/>
    <property type="match status" value="1"/>
</dbReference>
<dbReference type="GO" id="GO:0061630">
    <property type="term" value="F:ubiquitin protein ligase activity"/>
    <property type="evidence" value="ECO:0007669"/>
    <property type="project" value="UniProtKB-EC"/>
</dbReference>
<comment type="pathway">
    <text evidence="3">Protein modification; protein ubiquitination.</text>
</comment>
<dbReference type="CDD" id="cd16479">
    <property type="entry name" value="RING-H2_synoviolin"/>
    <property type="match status" value="1"/>
</dbReference>
<organism evidence="19 20">
    <name type="scientific">Golovinomyces cichoracearum</name>
    <dbReference type="NCBI Taxonomy" id="62708"/>
    <lineage>
        <taxon>Eukaryota</taxon>
        <taxon>Fungi</taxon>
        <taxon>Dikarya</taxon>
        <taxon>Ascomycota</taxon>
        <taxon>Pezizomycotina</taxon>
        <taxon>Leotiomycetes</taxon>
        <taxon>Erysiphales</taxon>
        <taxon>Erysiphaceae</taxon>
        <taxon>Golovinomyces</taxon>
    </lineage>
</organism>
<dbReference type="UniPathway" id="UPA00143"/>
<keyword evidence="8" id="KW-0479">Metal-binding</keyword>
<sequence>MQRILEDRQWAISVTVYECLIPKSPTVYTQPQFIMGFRLAWYAAISSIVAGGVVISAFHQRSNFYSACVYLSQSNFCLMILTNLILLIYGIFVYSLQRVCFGALRPIEIEQLYEKGWFAVTETCLAMTIFREEVGAWFLVMFVALLTGKVWGWIGAGRVEILGQQPPVNPRLFHIRLSTSLAMSVIYDLALINYIINIVIQQARPNMMVMFLFEFAILTTCSLSTACRYGISLIEAKVVKKQTVERLIERRREIREERAEILRQRETASGSRTESNVAESNAPLPSEDDIDEMDVEVPGWETKGQWVLTLDLLTDFIKFGIYTSFFIVLLMFYGIPIHIVRDLLLTARSCMKRLAAFLRYRRATRDMNERYQDATPEDIQREDTCIICRENMRPWVATNQQPHVAAPTNNTAPPRQVPLLNERNRPKRLPCGHILHLGCLKSWLERQQVCPTCRRPVVDPQVQTTRVNPNAGPGQGQAPQLHGQPDGAIGQQPANGRAPARGGMRMLNFGPLRFGFGQANLHDLARELGVPQAAPGNAQNGGARVYGLELGFPRRAQGTSTTNSNPTSNIQEQLKSIEAQLLNQLSAIQLTQDEWHNINLLRAEIERIRAIRNGLAEPLAGSIQTPRTSQVDQSSSRMSSFSTQRVRKFQPSSATVIPSGHVDLPQGVTIPEGWSLLPLQSIENTINMQENTVSSTDSIISPVSTTEGNTNADPASTLRNKTESAIISDSSSATTDKNFKHPASDLSSVPRTTVTQDKPIEIPQNDSTEPTRVSLSPKIESKTDSRPSSTVDKSSILRELILEESSQLKGKYQATTIEDVVDEDDE</sequence>
<gene>
    <name evidence="19" type="ORF">GcM1_242156</name>
</gene>
<name>A0A420IH98_9PEZI</name>
<evidence type="ECO:0000256" key="13">
    <source>
        <dbReference type="ARBA" id="ARBA00022989"/>
    </source>
</evidence>
<feature type="compositionally biased region" description="Polar residues" evidence="16">
    <location>
        <begin position="267"/>
        <end position="279"/>
    </location>
</feature>
<dbReference type="Gene3D" id="3.30.40.10">
    <property type="entry name" value="Zinc/RING finger domain, C3HC4 (zinc finger)"/>
    <property type="match status" value="1"/>
</dbReference>
<dbReference type="EMBL" id="MCBS01024205">
    <property type="protein sequence ID" value="RKF73938.1"/>
    <property type="molecule type" value="Genomic_DNA"/>
</dbReference>
<accession>A0A420IH98</accession>
<dbReference type="Pfam" id="PF25563">
    <property type="entry name" value="TPR_SYVN1_N"/>
    <property type="match status" value="1"/>
</dbReference>
<keyword evidence="6" id="KW-0808">Transferase</keyword>
<feature type="compositionally biased region" description="Low complexity" evidence="16">
    <location>
        <begin position="629"/>
        <end position="644"/>
    </location>
</feature>
<evidence type="ECO:0000256" key="9">
    <source>
        <dbReference type="ARBA" id="ARBA00022771"/>
    </source>
</evidence>
<dbReference type="PROSITE" id="PS50089">
    <property type="entry name" value="ZF_RING_2"/>
    <property type="match status" value="1"/>
</dbReference>
<dbReference type="Proteomes" id="UP000285326">
    <property type="component" value="Unassembled WGS sequence"/>
</dbReference>
<evidence type="ECO:0000256" key="16">
    <source>
        <dbReference type="SAM" id="MobiDB-lite"/>
    </source>
</evidence>
<feature type="region of interest" description="Disordered" evidence="16">
    <location>
        <begin position="465"/>
        <end position="501"/>
    </location>
</feature>